<feature type="region of interest" description="Disordered" evidence="1">
    <location>
        <begin position="710"/>
        <end position="754"/>
    </location>
</feature>
<name>A0A1W0A8I1_9STRA</name>
<sequence>REPDRRGSIARASNDQQPDRRGSIARASNDQRIDRRGSITQASENRPSSRRLSQAENSPSSRRLSQAENSPILNRPSSRRLSQVENSQSNLNRSSSRRDSNAPKLTLSPAPNEATSNVYRGWLYKEGQNIRNWKRRYFVLSNDHIAYYAKQGENAKGEGRVLEVAVNTQKTCSLLLRLDSERILRIAADSQEEIDRWYAALRGCLKTQQHLDKKIKSSIRYSGYLFKKGQNVKSWRRRYFVLMGFNQLGYSDKEGDAPKGYDKAVDVCVNAKKPFCIYIHMESGRRMSVAAESQAEIDKWYSILSQVAAAVAQSESRPQSQDNDEERSIHTNHKGWLQKEGKTLKTWKRRYFTLHGRLLVYRKAITTDPIGQGFVTSYTEGVGRAFAIDIHFETGRVLRVAANSERDRNQWMAALSTSMKSKVDLVKPTDAVSLRSNAITLQPPNQEPANVEGWMEWENARTYFVLENAELGFYANKGGLRLGRGTFKDMRVENFRDFIMTIVFQDAKPIRVKAESGGDLNMWRNAFTALLQAAKKPVVRGAKGYLMKEGKNVKSWKRRYFLLKGRNISYFKSEAMDNELGGGLLVHVKANPSKELSLILILENGRLLVVAAHSDNEFVLWFKAFKLALTDSPPTNAPEEVPEKQNMDDGDDEDEYQCDDDDDIYKTNCSYASFAPESDDDIFNTNGSSLNDDDDDDIYKTNSTDIYKTNASGFEDFDHDDEDADSSDEEVQVKEKHYDSDGLSSLSSLSDFED</sequence>
<feature type="domain" description="PH" evidence="2">
    <location>
        <begin position="539"/>
        <end position="630"/>
    </location>
</feature>
<feature type="domain" description="PH" evidence="2">
    <location>
        <begin position="116"/>
        <end position="206"/>
    </location>
</feature>
<dbReference type="EMBL" id="JNBS01000325">
    <property type="protein sequence ID" value="OQS06604.1"/>
    <property type="molecule type" value="Genomic_DNA"/>
</dbReference>
<accession>A0A1W0A8I1</accession>
<comment type="caution">
    <text evidence="3">The sequence shown here is derived from an EMBL/GenBank/DDBJ whole genome shotgun (WGS) entry which is preliminary data.</text>
</comment>
<protein>
    <recommendedName>
        <fullName evidence="2">PH domain-containing protein</fullName>
    </recommendedName>
</protein>
<feature type="compositionally biased region" description="Polar residues" evidence="1">
    <location>
        <begin position="38"/>
        <end position="85"/>
    </location>
</feature>
<organism evidence="3 4">
    <name type="scientific">Thraustotheca clavata</name>
    <dbReference type="NCBI Taxonomy" id="74557"/>
    <lineage>
        <taxon>Eukaryota</taxon>
        <taxon>Sar</taxon>
        <taxon>Stramenopiles</taxon>
        <taxon>Oomycota</taxon>
        <taxon>Saprolegniomycetes</taxon>
        <taxon>Saprolegniales</taxon>
        <taxon>Achlyaceae</taxon>
        <taxon>Thraustotheca</taxon>
    </lineage>
</organism>
<dbReference type="OrthoDB" id="185175at2759"/>
<dbReference type="SMART" id="SM00233">
    <property type="entry name" value="PH"/>
    <property type="match status" value="5"/>
</dbReference>
<keyword evidence="4" id="KW-1185">Reference proteome</keyword>
<evidence type="ECO:0000313" key="4">
    <source>
        <dbReference type="Proteomes" id="UP000243217"/>
    </source>
</evidence>
<dbReference type="SUPFAM" id="SSF50729">
    <property type="entry name" value="PH domain-like"/>
    <property type="match status" value="5"/>
</dbReference>
<dbReference type="CDD" id="cd00821">
    <property type="entry name" value="PH"/>
    <property type="match status" value="3"/>
</dbReference>
<feature type="compositionally biased region" description="Low complexity" evidence="1">
    <location>
        <begin position="741"/>
        <end position="754"/>
    </location>
</feature>
<dbReference type="Gene3D" id="2.30.29.30">
    <property type="entry name" value="Pleckstrin-homology domain (PH domain)/Phosphotyrosine-binding domain (PTB)"/>
    <property type="match status" value="4"/>
</dbReference>
<feature type="region of interest" description="Disordered" evidence="1">
    <location>
        <begin position="314"/>
        <end position="334"/>
    </location>
</feature>
<evidence type="ECO:0000256" key="1">
    <source>
        <dbReference type="SAM" id="MobiDB-lite"/>
    </source>
</evidence>
<feature type="compositionally biased region" description="Acidic residues" evidence="1">
    <location>
        <begin position="648"/>
        <end position="661"/>
    </location>
</feature>
<dbReference type="Pfam" id="PF00169">
    <property type="entry name" value="PH"/>
    <property type="match status" value="4"/>
</dbReference>
<feature type="non-terminal residue" evidence="3">
    <location>
        <position position="1"/>
    </location>
</feature>
<feature type="domain" description="PH" evidence="2">
    <location>
        <begin position="218"/>
        <end position="420"/>
    </location>
</feature>
<feature type="compositionally biased region" description="Acidic residues" evidence="1">
    <location>
        <begin position="715"/>
        <end position="730"/>
    </location>
</feature>
<dbReference type="PROSITE" id="PS50003">
    <property type="entry name" value="PH_DOMAIN"/>
    <property type="match status" value="3"/>
</dbReference>
<feature type="compositionally biased region" description="Basic and acidic residues" evidence="1">
    <location>
        <begin position="731"/>
        <end position="740"/>
    </location>
</feature>
<feature type="region of interest" description="Disordered" evidence="1">
    <location>
        <begin position="633"/>
        <end position="661"/>
    </location>
</feature>
<evidence type="ECO:0000313" key="3">
    <source>
        <dbReference type="EMBL" id="OQS06604.1"/>
    </source>
</evidence>
<evidence type="ECO:0000259" key="2">
    <source>
        <dbReference type="PROSITE" id="PS50003"/>
    </source>
</evidence>
<gene>
    <name evidence="3" type="ORF">THRCLA_01357</name>
</gene>
<dbReference type="InterPro" id="IPR001849">
    <property type="entry name" value="PH_domain"/>
</dbReference>
<dbReference type="InterPro" id="IPR051707">
    <property type="entry name" value="PI-Interact_SigTrans_Reg"/>
</dbReference>
<proteinExistence type="predicted"/>
<dbReference type="InterPro" id="IPR011993">
    <property type="entry name" value="PH-like_dom_sf"/>
</dbReference>
<dbReference type="Proteomes" id="UP000243217">
    <property type="component" value="Unassembled WGS sequence"/>
</dbReference>
<dbReference type="PANTHER" id="PTHR14336">
    <property type="entry name" value="TANDEM PH DOMAIN CONTAINING PROTEIN"/>
    <property type="match status" value="1"/>
</dbReference>
<reference evidence="3 4" key="1">
    <citation type="journal article" date="2014" name="Genome Biol. Evol.">
        <title>The secreted proteins of Achlya hypogyna and Thraustotheca clavata identify the ancestral oomycete secretome and reveal gene acquisitions by horizontal gene transfer.</title>
        <authorList>
            <person name="Misner I."/>
            <person name="Blouin N."/>
            <person name="Leonard G."/>
            <person name="Richards T.A."/>
            <person name="Lane C.E."/>
        </authorList>
    </citation>
    <scope>NUCLEOTIDE SEQUENCE [LARGE SCALE GENOMIC DNA]</scope>
    <source>
        <strain evidence="3 4">ATCC 34112</strain>
    </source>
</reference>
<dbReference type="AlphaFoldDB" id="A0A1W0A8I1"/>
<feature type="region of interest" description="Disordered" evidence="1">
    <location>
        <begin position="1"/>
        <end position="112"/>
    </location>
</feature>